<dbReference type="SUPFAM" id="SSF51735">
    <property type="entry name" value="NAD(P)-binding Rossmann-fold domains"/>
    <property type="match status" value="1"/>
</dbReference>
<dbReference type="InterPro" id="IPR050608">
    <property type="entry name" value="NmrA-type/Isoflavone_red_sf"/>
</dbReference>
<proteinExistence type="predicted"/>
<protein>
    <recommendedName>
        <fullName evidence="1">NmrA-like domain-containing protein</fullName>
    </recommendedName>
</protein>
<dbReference type="AlphaFoldDB" id="A0A8X7TL31"/>
<dbReference type="PANTHER" id="PTHR43349">
    <property type="entry name" value="PINORESINOL REDUCTASE-RELATED"/>
    <property type="match status" value="1"/>
</dbReference>
<dbReference type="Proteomes" id="UP000886595">
    <property type="component" value="Unassembled WGS sequence"/>
</dbReference>
<dbReference type="Pfam" id="PF05368">
    <property type="entry name" value="NmrA"/>
    <property type="match status" value="1"/>
</dbReference>
<evidence type="ECO:0000313" key="3">
    <source>
        <dbReference type="Proteomes" id="UP000886595"/>
    </source>
</evidence>
<accession>A0A8X7TL31</accession>
<gene>
    <name evidence="2" type="ORF">Bca52824_094131</name>
</gene>
<dbReference type="InterPro" id="IPR008030">
    <property type="entry name" value="NmrA-like"/>
</dbReference>
<reference evidence="2 3" key="1">
    <citation type="submission" date="2020-02" db="EMBL/GenBank/DDBJ databases">
        <authorList>
            <person name="Ma Q."/>
            <person name="Huang Y."/>
            <person name="Song X."/>
            <person name="Pei D."/>
        </authorList>
    </citation>
    <scope>NUCLEOTIDE SEQUENCE [LARGE SCALE GENOMIC DNA]</scope>
    <source>
        <strain evidence="2">Sxm20200214</strain>
        <tissue evidence="2">Leaf</tissue>
    </source>
</reference>
<keyword evidence="3" id="KW-1185">Reference proteome</keyword>
<evidence type="ECO:0000313" key="2">
    <source>
        <dbReference type="EMBL" id="KAG2244026.1"/>
    </source>
</evidence>
<dbReference type="EMBL" id="JAAMPC010000118">
    <property type="protein sequence ID" value="KAG2244026.1"/>
    <property type="molecule type" value="Genomic_DNA"/>
</dbReference>
<evidence type="ECO:0000259" key="1">
    <source>
        <dbReference type="Pfam" id="PF05368"/>
    </source>
</evidence>
<comment type="caution">
    <text evidence="2">The sequence shown here is derived from an EMBL/GenBank/DDBJ whole genome shotgun (WGS) entry which is preliminary data.</text>
</comment>
<dbReference type="Gene3D" id="3.40.50.720">
    <property type="entry name" value="NAD(P)-binding Rossmann-like Domain"/>
    <property type="match status" value="1"/>
</dbReference>
<sequence length="298" mass="33853">MDPEEDFRHSKRQHEHINMLSFVADSEYGIPKRCLCGGRLINEVRENEAYDSLPGKRFFTCRNYEADGLHYRQPWVIGVQEELERLTKRVEEAEQSEFGTDVDKTGAVEPAKPLVFGAKRRIRRAVEAEGIPYTYVFNNCAAGLYLCTLLQFQPGLTSPPRDKVTILGDGNAKVVFNKEEDVAAYMIRAVDDPRILNQTVYISPPKNVLSMNELVALWENNIGKSLEKTYISEEEGYVIFLAVSPVVPVTILLSINHSVFVKEDQTNFTIEPTFGVEASELYPDVKYTSIEEYLSHFA</sequence>
<organism evidence="2 3">
    <name type="scientific">Brassica carinata</name>
    <name type="common">Ethiopian mustard</name>
    <name type="synonym">Abyssinian cabbage</name>
    <dbReference type="NCBI Taxonomy" id="52824"/>
    <lineage>
        <taxon>Eukaryota</taxon>
        <taxon>Viridiplantae</taxon>
        <taxon>Streptophyta</taxon>
        <taxon>Embryophyta</taxon>
        <taxon>Tracheophyta</taxon>
        <taxon>Spermatophyta</taxon>
        <taxon>Magnoliopsida</taxon>
        <taxon>eudicotyledons</taxon>
        <taxon>Gunneridae</taxon>
        <taxon>Pentapetalae</taxon>
        <taxon>rosids</taxon>
        <taxon>malvids</taxon>
        <taxon>Brassicales</taxon>
        <taxon>Brassicaceae</taxon>
        <taxon>Brassiceae</taxon>
        <taxon>Brassica</taxon>
    </lineage>
</organism>
<dbReference type="PANTHER" id="PTHR43349:SF93">
    <property type="entry name" value="ISOFLAVONE REDUCTASE HOMOLOG P3-RELATED"/>
    <property type="match status" value="1"/>
</dbReference>
<name>A0A8X7TL31_BRACI</name>
<dbReference type="OrthoDB" id="1129285at2759"/>
<dbReference type="InterPro" id="IPR036291">
    <property type="entry name" value="NAD(P)-bd_dom_sf"/>
</dbReference>
<feature type="domain" description="NmrA-like" evidence="1">
    <location>
        <begin position="96"/>
        <end position="294"/>
    </location>
</feature>
<dbReference type="Gene3D" id="3.90.25.10">
    <property type="entry name" value="UDP-galactose 4-epimerase, domain 1"/>
    <property type="match status" value="1"/>
</dbReference>